<evidence type="ECO:0000313" key="10">
    <source>
        <dbReference type="Proteomes" id="UP000189933"/>
    </source>
</evidence>
<dbReference type="Pfam" id="PF01052">
    <property type="entry name" value="FliMN_C"/>
    <property type="match status" value="1"/>
</dbReference>
<feature type="domain" description="CheC-like protein" evidence="8">
    <location>
        <begin position="142"/>
        <end position="174"/>
    </location>
</feature>
<dbReference type="AlphaFoldDB" id="A0A1T4P9X3"/>
<evidence type="ECO:0000256" key="3">
    <source>
        <dbReference type="ARBA" id="ARBA00022475"/>
    </source>
</evidence>
<dbReference type="PANTHER" id="PTHR43484:SF1">
    <property type="entry name" value="FLAGELLAR MOTOR SWITCH PROTEIN FLIN"/>
    <property type="match status" value="1"/>
</dbReference>
<dbReference type="InterPro" id="IPR001172">
    <property type="entry name" value="FliN_T3SS_HrcQb"/>
</dbReference>
<keyword evidence="3" id="KW-1003">Cell membrane</keyword>
<keyword evidence="6" id="KW-0472">Membrane</keyword>
<dbReference type="GO" id="GO:0071973">
    <property type="term" value="P:bacterial-type flagellum-dependent cell motility"/>
    <property type="evidence" value="ECO:0007669"/>
    <property type="project" value="InterPro"/>
</dbReference>
<dbReference type="GO" id="GO:0006935">
    <property type="term" value="P:chemotaxis"/>
    <property type="evidence" value="ECO:0007669"/>
    <property type="project" value="UniProtKB-KW"/>
</dbReference>
<proteinExistence type="inferred from homology"/>
<keyword evidence="9" id="KW-0966">Cell projection</keyword>
<reference evidence="10" key="1">
    <citation type="submission" date="2017-02" db="EMBL/GenBank/DDBJ databases">
        <authorList>
            <person name="Varghese N."/>
            <person name="Submissions S."/>
        </authorList>
    </citation>
    <scope>NUCLEOTIDE SEQUENCE [LARGE SCALE GENOMIC DNA]</scope>
    <source>
        <strain evidence="10">DSM 16521</strain>
    </source>
</reference>
<evidence type="ECO:0000313" key="9">
    <source>
        <dbReference type="EMBL" id="SJZ88360.1"/>
    </source>
</evidence>
<evidence type="ECO:0000256" key="6">
    <source>
        <dbReference type="ARBA" id="ARBA00023136"/>
    </source>
</evidence>
<organism evidence="9 10">
    <name type="scientific">Carboxydocella sporoproducens DSM 16521</name>
    <dbReference type="NCBI Taxonomy" id="1121270"/>
    <lineage>
        <taxon>Bacteria</taxon>
        <taxon>Bacillati</taxon>
        <taxon>Bacillota</taxon>
        <taxon>Clostridia</taxon>
        <taxon>Eubacteriales</taxon>
        <taxon>Clostridiales Family XVI. Incertae Sedis</taxon>
        <taxon>Carboxydocella</taxon>
    </lineage>
</organism>
<dbReference type="InterPro" id="IPR001543">
    <property type="entry name" value="FliN-like_C"/>
</dbReference>
<dbReference type="OrthoDB" id="9773459at2"/>
<dbReference type="CDD" id="cd17907">
    <property type="entry name" value="FliY_FliN-Y"/>
    <property type="match status" value="1"/>
</dbReference>
<protein>
    <submittedName>
        <fullName evidence="9">Flagellar motor switch protein FliN/FliY</fullName>
    </submittedName>
</protein>
<dbReference type="InterPro" id="IPR012826">
    <property type="entry name" value="FliN"/>
</dbReference>
<evidence type="ECO:0000256" key="2">
    <source>
        <dbReference type="ARBA" id="ARBA00009226"/>
    </source>
</evidence>
<comment type="subcellular location">
    <subcellularLocation>
        <location evidence="1">Cell membrane</location>
        <topology evidence="1">Peripheral membrane protein</topology>
        <orientation evidence="1">Cytoplasmic side</orientation>
    </subcellularLocation>
</comment>
<name>A0A1T4P9X3_9FIRM</name>
<dbReference type="Pfam" id="PF04509">
    <property type="entry name" value="CheC"/>
    <property type="match status" value="2"/>
</dbReference>
<dbReference type="InterPro" id="IPR036429">
    <property type="entry name" value="SpoA-like_sf"/>
</dbReference>
<evidence type="ECO:0000256" key="4">
    <source>
        <dbReference type="ARBA" id="ARBA00022500"/>
    </source>
</evidence>
<keyword evidence="5" id="KW-0283">Flagellar rotation</keyword>
<dbReference type="PANTHER" id="PTHR43484">
    <property type="match status" value="1"/>
</dbReference>
<keyword evidence="9" id="KW-0969">Cilium</keyword>
<keyword evidence="9" id="KW-0282">Flagellum</keyword>
<dbReference type="NCBIfam" id="TIGR02480">
    <property type="entry name" value="fliN"/>
    <property type="match status" value="1"/>
</dbReference>
<comment type="similarity">
    <text evidence="2">Belongs to the FliN/MopA/SpaO family.</text>
</comment>
<dbReference type="Proteomes" id="UP000189933">
    <property type="component" value="Unassembled WGS sequence"/>
</dbReference>
<keyword evidence="4" id="KW-0145">Chemotaxis</keyword>
<dbReference type="GO" id="GO:0003774">
    <property type="term" value="F:cytoskeletal motor activity"/>
    <property type="evidence" value="ECO:0007669"/>
    <property type="project" value="InterPro"/>
</dbReference>
<dbReference type="SUPFAM" id="SSF101801">
    <property type="entry name" value="Surface presentation of antigens (SPOA)"/>
    <property type="match status" value="1"/>
</dbReference>
<sequence length="387" mass="41774">MNNGVLSQEEIDALLRSATLQDDSSQQEATAGHDNLDYLLSDIEKDTLGELGNMAMGAAATALSTLLNTRVEITAPQVEIITYQMLENRYPMPFVLVEVDYTSGLHGTNLFVIQNQDALIIADLMMGNDGSNPPQELDEFYLSTVAEAMNQMMGSAATAMSQILAGRVEIGPPRTRTINLASEKLVTGQDEQAPVILITFSMQIGNLVNSHLLQLIPLDLGRKLVEQMLSDINKGEMLSVPETPAYIPEPELAPVIQQPIQDQVSRGGNGGVQSMAGETKKVTVQPVEFAPLDKGGAKAEMPQNLDLIMDVPLQITVELGKSRKTIKEILTLGPGSVVELDKLAGEPVDVLVNGKLVAKGEVVVIDENFGVRITDIVSPMERFGKLT</sequence>
<dbReference type="PRINTS" id="PR00956">
    <property type="entry name" value="FLGMOTORFLIN"/>
</dbReference>
<keyword evidence="10" id="KW-1185">Reference proteome</keyword>
<dbReference type="InterPro" id="IPR028976">
    <property type="entry name" value="CheC-like_sf"/>
</dbReference>
<dbReference type="NCBIfam" id="NF005995">
    <property type="entry name" value="PRK08119.1"/>
    <property type="match status" value="1"/>
</dbReference>
<evidence type="ECO:0000256" key="5">
    <source>
        <dbReference type="ARBA" id="ARBA00022779"/>
    </source>
</evidence>
<dbReference type="EMBL" id="FUXM01000010">
    <property type="protein sequence ID" value="SJZ88360.1"/>
    <property type="molecule type" value="Genomic_DNA"/>
</dbReference>
<dbReference type="SUPFAM" id="SSF103039">
    <property type="entry name" value="CheC-like"/>
    <property type="match status" value="1"/>
</dbReference>
<evidence type="ECO:0000259" key="8">
    <source>
        <dbReference type="Pfam" id="PF04509"/>
    </source>
</evidence>
<dbReference type="RefSeq" id="WP_078665283.1">
    <property type="nucleotide sequence ID" value="NZ_FUXM01000010.1"/>
</dbReference>
<dbReference type="Gene3D" id="3.40.1550.10">
    <property type="entry name" value="CheC-like"/>
    <property type="match status" value="1"/>
</dbReference>
<dbReference type="InterPro" id="IPR051469">
    <property type="entry name" value="FliN/MopA/SpaO"/>
</dbReference>
<dbReference type="GO" id="GO:0005886">
    <property type="term" value="C:plasma membrane"/>
    <property type="evidence" value="ECO:0007669"/>
    <property type="project" value="UniProtKB-SubCell"/>
</dbReference>
<feature type="domain" description="CheC-like protein" evidence="8">
    <location>
        <begin position="43"/>
        <end position="79"/>
    </location>
</feature>
<evidence type="ECO:0000259" key="7">
    <source>
        <dbReference type="Pfam" id="PF01052"/>
    </source>
</evidence>
<dbReference type="GO" id="GO:0009425">
    <property type="term" value="C:bacterial-type flagellum basal body"/>
    <property type="evidence" value="ECO:0007669"/>
    <property type="project" value="InterPro"/>
</dbReference>
<feature type="domain" description="Flagellar motor switch protein FliN-like C-terminal" evidence="7">
    <location>
        <begin position="307"/>
        <end position="377"/>
    </location>
</feature>
<accession>A0A1T4P9X3</accession>
<dbReference type="Gene3D" id="2.30.330.10">
    <property type="entry name" value="SpoA-like"/>
    <property type="match status" value="1"/>
</dbReference>
<dbReference type="InterPro" id="IPR007597">
    <property type="entry name" value="CheC"/>
</dbReference>
<dbReference type="GO" id="GO:0016787">
    <property type="term" value="F:hydrolase activity"/>
    <property type="evidence" value="ECO:0007669"/>
    <property type="project" value="InterPro"/>
</dbReference>
<gene>
    <name evidence="9" type="ORF">SAMN02745885_01201</name>
</gene>
<evidence type="ECO:0000256" key="1">
    <source>
        <dbReference type="ARBA" id="ARBA00004413"/>
    </source>
</evidence>